<feature type="domain" description="Signal transduction histidine kinase subgroup 3 dimerisation and phosphoacceptor" evidence="11">
    <location>
        <begin position="185"/>
        <end position="251"/>
    </location>
</feature>
<dbReference type="InterPro" id="IPR036890">
    <property type="entry name" value="HATPase_C_sf"/>
</dbReference>
<evidence type="ECO:0000256" key="8">
    <source>
        <dbReference type="ARBA" id="ARBA00023012"/>
    </source>
</evidence>
<gene>
    <name evidence="12" type="ordered locus">ANT_15520</name>
</gene>
<keyword evidence="8" id="KW-0902">Two-component regulatory system</keyword>
<accession>E8N566</accession>
<reference evidence="12 13" key="1">
    <citation type="submission" date="2010-12" db="EMBL/GenBank/DDBJ databases">
        <title>Whole genome sequence of Anaerolinea thermophila UNI-1.</title>
        <authorList>
            <person name="Narita-Yamada S."/>
            <person name="Kishi E."/>
            <person name="Watanabe Y."/>
            <person name="Takasaki K."/>
            <person name="Ankai A."/>
            <person name="Oguchi A."/>
            <person name="Fukui S."/>
            <person name="Takahashi M."/>
            <person name="Yashiro I."/>
            <person name="Hosoyama A."/>
            <person name="Sekiguchi Y."/>
            <person name="Hanada S."/>
            <person name="Fujita N."/>
        </authorList>
    </citation>
    <scope>NUCLEOTIDE SEQUENCE [LARGE SCALE GENOMIC DNA]</scope>
    <source>
        <strain evidence="13">DSM 14523 / JCM 11388 / NBRC 100420 / UNI-1</strain>
    </source>
</reference>
<keyword evidence="10" id="KW-0812">Transmembrane</keyword>
<evidence type="ECO:0000256" key="7">
    <source>
        <dbReference type="ARBA" id="ARBA00022840"/>
    </source>
</evidence>
<evidence type="ECO:0000313" key="12">
    <source>
        <dbReference type="EMBL" id="BAJ63580.1"/>
    </source>
</evidence>
<keyword evidence="10" id="KW-1133">Transmembrane helix</keyword>
<dbReference type="EC" id="2.7.13.3" evidence="2"/>
<comment type="catalytic activity">
    <reaction evidence="1">
        <text>ATP + protein L-histidine = ADP + protein N-phospho-L-histidine.</text>
        <dbReference type="EC" id="2.7.13.3"/>
    </reaction>
</comment>
<evidence type="ECO:0000256" key="6">
    <source>
        <dbReference type="ARBA" id="ARBA00022777"/>
    </source>
</evidence>
<evidence type="ECO:0000256" key="3">
    <source>
        <dbReference type="ARBA" id="ARBA00022553"/>
    </source>
</evidence>
<organism evidence="12 13">
    <name type="scientific">Anaerolinea thermophila (strain DSM 14523 / JCM 11388 / NBRC 100420 / UNI-1)</name>
    <dbReference type="NCBI Taxonomy" id="926569"/>
    <lineage>
        <taxon>Bacteria</taxon>
        <taxon>Bacillati</taxon>
        <taxon>Chloroflexota</taxon>
        <taxon>Anaerolineae</taxon>
        <taxon>Anaerolineales</taxon>
        <taxon>Anaerolineaceae</taxon>
        <taxon>Anaerolinea</taxon>
    </lineage>
</organism>
<dbReference type="GO" id="GO:0046983">
    <property type="term" value="F:protein dimerization activity"/>
    <property type="evidence" value="ECO:0007669"/>
    <property type="project" value="InterPro"/>
</dbReference>
<dbReference type="EMBL" id="AP012029">
    <property type="protein sequence ID" value="BAJ63580.1"/>
    <property type="molecule type" value="Genomic_DNA"/>
</dbReference>
<proteinExistence type="predicted"/>
<dbReference type="GO" id="GO:0016020">
    <property type="term" value="C:membrane"/>
    <property type="evidence" value="ECO:0007669"/>
    <property type="project" value="InterPro"/>
</dbReference>
<keyword evidence="3" id="KW-0597">Phosphoprotein</keyword>
<evidence type="ECO:0000259" key="11">
    <source>
        <dbReference type="Pfam" id="PF07730"/>
    </source>
</evidence>
<dbReference type="PANTHER" id="PTHR24421">
    <property type="entry name" value="NITRATE/NITRITE SENSOR PROTEIN NARX-RELATED"/>
    <property type="match status" value="1"/>
</dbReference>
<dbReference type="Gene3D" id="3.30.565.10">
    <property type="entry name" value="Histidine kinase-like ATPase, C-terminal domain"/>
    <property type="match status" value="1"/>
</dbReference>
<keyword evidence="4" id="KW-0808">Transferase</keyword>
<dbReference type="Pfam" id="PF07730">
    <property type="entry name" value="HisKA_3"/>
    <property type="match status" value="1"/>
</dbReference>
<feature type="transmembrane region" description="Helical" evidence="10">
    <location>
        <begin position="102"/>
        <end position="119"/>
    </location>
</feature>
<evidence type="ECO:0000313" key="13">
    <source>
        <dbReference type="Proteomes" id="UP000008922"/>
    </source>
</evidence>
<evidence type="ECO:0000256" key="9">
    <source>
        <dbReference type="SAM" id="Coils"/>
    </source>
</evidence>
<protein>
    <recommendedName>
        <fullName evidence="2">histidine kinase</fullName>
        <ecNumber evidence="2">2.7.13.3</ecNumber>
    </recommendedName>
</protein>
<dbReference type="InterPro" id="IPR050482">
    <property type="entry name" value="Sensor_HK_TwoCompSys"/>
</dbReference>
<dbReference type="AlphaFoldDB" id="E8N566"/>
<dbReference type="STRING" id="926569.ANT_15520"/>
<dbReference type="eggNOG" id="COG4585">
    <property type="taxonomic scope" value="Bacteria"/>
</dbReference>
<evidence type="ECO:0000256" key="4">
    <source>
        <dbReference type="ARBA" id="ARBA00022679"/>
    </source>
</evidence>
<dbReference type="GO" id="GO:0000155">
    <property type="term" value="F:phosphorelay sensor kinase activity"/>
    <property type="evidence" value="ECO:0007669"/>
    <property type="project" value="InterPro"/>
</dbReference>
<evidence type="ECO:0000256" key="1">
    <source>
        <dbReference type="ARBA" id="ARBA00000085"/>
    </source>
</evidence>
<feature type="coiled-coil region" evidence="9">
    <location>
        <begin position="149"/>
        <end position="183"/>
    </location>
</feature>
<dbReference type="FunCoup" id="E8N566">
    <property type="interactions" value="12"/>
</dbReference>
<dbReference type="KEGG" id="atm:ANT_15520"/>
<dbReference type="InterPro" id="IPR011712">
    <property type="entry name" value="Sig_transdc_His_kin_sub3_dim/P"/>
</dbReference>
<evidence type="ECO:0000256" key="2">
    <source>
        <dbReference type="ARBA" id="ARBA00012438"/>
    </source>
</evidence>
<keyword evidence="13" id="KW-1185">Reference proteome</keyword>
<evidence type="ECO:0000256" key="10">
    <source>
        <dbReference type="SAM" id="Phobius"/>
    </source>
</evidence>
<name>E8N566_ANATU</name>
<feature type="transmembrane region" description="Helical" evidence="10">
    <location>
        <begin position="25"/>
        <end position="45"/>
    </location>
</feature>
<keyword evidence="9" id="KW-0175">Coiled coil</keyword>
<evidence type="ECO:0000256" key="5">
    <source>
        <dbReference type="ARBA" id="ARBA00022741"/>
    </source>
</evidence>
<dbReference type="InParanoid" id="E8N566"/>
<dbReference type="HOGENOM" id="CLU_000445_20_15_0"/>
<dbReference type="GO" id="GO:0005524">
    <property type="term" value="F:ATP binding"/>
    <property type="evidence" value="ECO:0007669"/>
    <property type="project" value="UniProtKB-KW"/>
</dbReference>
<dbReference type="CDD" id="cd16917">
    <property type="entry name" value="HATPase_UhpB-NarQ-NarX-like"/>
    <property type="match status" value="1"/>
</dbReference>
<dbReference type="PANTHER" id="PTHR24421:SF10">
    <property type="entry name" value="NITRATE_NITRITE SENSOR PROTEIN NARQ"/>
    <property type="match status" value="1"/>
</dbReference>
<dbReference type="SUPFAM" id="SSF55874">
    <property type="entry name" value="ATPase domain of HSP90 chaperone/DNA topoisomerase II/histidine kinase"/>
    <property type="match status" value="1"/>
</dbReference>
<dbReference type="Proteomes" id="UP000008922">
    <property type="component" value="Chromosome"/>
</dbReference>
<keyword evidence="7" id="KW-0067">ATP-binding</keyword>
<feature type="transmembrane region" description="Helical" evidence="10">
    <location>
        <begin position="125"/>
        <end position="147"/>
    </location>
</feature>
<keyword evidence="10" id="KW-0472">Membrane</keyword>
<sequence>MAFAVMVLAGYFTTFTSVRSLSFEWLTLMILLGIGYLTTGVYGYARVAHDDRLLIRVGYFLLQIPLGALSIILSGQVGFNAIILLPLVGHSVFLLPEAWKYLINLLIVFSYGAIVHLMTASWEFVWASVPVFGAGQVFILVFTQMMLNEEKARREIESLVVQLREANDRLREYAIQAEELAIVKERNRLAREIHDGLGHYLTTLNMQIKAASAVLETDLEAARQLLAKAEGVTHKALLDIRQSVRALRDPSLPVKSVEEILAGLLEECEHSGIHTLMEVKGEPRKVDQELKASIIRLVQESISNTLKHSKATLYQLVLDYQSDCIILEMKDNGVGGEISAVGFGLLGMQERVALLKGKMEIATTNGAGFSIKIILPG</sequence>
<keyword evidence="6 12" id="KW-0418">Kinase</keyword>
<dbReference type="Gene3D" id="1.20.5.1930">
    <property type="match status" value="1"/>
</dbReference>
<keyword evidence="5" id="KW-0547">Nucleotide-binding</keyword>